<dbReference type="Proteomes" id="UP000236723">
    <property type="component" value="Unassembled WGS sequence"/>
</dbReference>
<dbReference type="Gene3D" id="3.60.15.10">
    <property type="entry name" value="Ribonuclease Z/Hydroxyacylglutathione hydrolase-like"/>
    <property type="match status" value="1"/>
</dbReference>
<evidence type="ECO:0000256" key="1">
    <source>
        <dbReference type="ARBA" id="ARBA00007749"/>
    </source>
</evidence>
<evidence type="ECO:0000259" key="5">
    <source>
        <dbReference type="SMART" id="SM00849"/>
    </source>
</evidence>
<name>A0A1H6DNR2_9ACTN</name>
<keyword evidence="3" id="KW-0378">Hydrolase</keyword>
<organism evidence="6 7">
    <name type="scientific">Thermomonospora echinospora</name>
    <dbReference type="NCBI Taxonomy" id="1992"/>
    <lineage>
        <taxon>Bacteria</taxon>
        <taxon>Bacillati</taxon>
        <taxon>Actinomycetota</taxon>
        <taxon>Actinomycetes</taxon>
        <taxon>Streptosporangiales</taxon>
        <taxon>Thermomonosporaceae</taxon>
        <taxon>Thermomonospora</taxon>
    </lineage>
</organism>
<dbReference type="GO" id="GO:0016787">
    <property type="term" value="F:hydrolase activity"/>
    <property type="evidence" value="ECO:0007669"/>
    <property type="project" value="UniProtKB-KW"/>
</dbReference>
<keyword evidence="4" id="KW-0862">Zinc</keyword>
<feature type="domain" description="Metallo-beta-lactamase" evidence="5">
    <location>
        <begin position="67"/>
        <end position="265"/>
    </location>
</feature>
<dbReference type="PANTHER" id="PTHR42978:SF6">
    <property type="entry name" value="QUORUM-QUENCHING LACTONASE YTNP-RELATED"/>
    <property type="match status" value="1"/>
</dbReference>
<dbReference type="InterPro" id="IPR051013">
    <property type="entry name" value="MBL_superfamily_lactonases"/>
</dbReference>
<evidence type="ECO:0000313" key="6">
    <source>
        <dbReference type="EMBL" id="SEG86811.1"/>
    </source>
</evidence>
<dbReference type="SMART" id="SM00849">
    <property type="entry name" value="Lactamase_B"/>
    <property type="match status" value="1"/>
</dbReference>
<dbReference type="InterPro" id="IPR001279">
    <property type="entry name" value="Metallo-B-lactamas"/>
</dbReference>
<accession>A0A1H6DNR2</accession>
<proteinExistence type="inferred from homology"/>
<gene>
    <name evidence="6" type="ORF">SAMN04489712_1203</name>
</gene>
<sequence>MRCMHDISARSVAGVEVVPLCDAVGPMGESLRRPLDETFPGSSPELWERLRDEEPGAFGAGGEWVLHFHCFLLRVPAGPTVLVDTGIGGTHSAAAGWAPVPGRLVDALSAAGAAPADVDVVVLTHLHSDHAGGAVAEGQPTFPNARYVLQRQEMDWLLGAPDNPVAEQTLLPLLEAGCLDAVDGRTRLAEAVELFPTPGHTPGHQSVVIDDHRLVVTGDVVLHPVQLADETVTYLYDEDAATAAVTRSALLERIRTRDGLVAAPHLPSPFARP</sequence>
<dbReference type="Pfam" id="PF00753">
    <property type="entry name" value="Lactamase_B"/>
    <property type="match status" value="1"/>
</dbReference>
<evidence type="ECO:0000256" key="4">
    <source>
        <dbReference type="ARBA" id="ARBA00022833"/>
    </source>
</evidence>
<dbReference type="PANTHER" id="PTHR42978">
    <property type="entry name" value="QUORUM-QUENCHING LACTONASE YTNP-RELATED-RELATED"/>
    <property type="match status" value="1"/>
</dbReference>
<keyword evidence="7" id="KW-1185">Reference proteome</keyword>
<dbReference type="SUPFAM" id="SSF56281">
    <property type="entry name" value="Metallo-hydrolase/oxidoreductase"/>
    <property type="match status" value="1"/>
</dbReference>
<dbReference type="AlphaFoldDB" id="A0A1H6DNR2"/>
<protein>
    <submittedName>
        <fullName evidence="6">Glyoxylase, beta-lactamase superfamily II</fullName>
    </submittedName>
</protein>
<dbReference type="GO" id="GO:0046872">
    <property type="term" value="F:metal ion binding"/>
    <property type="evidence" value="ECO:0007669"/>
    <property type="project" value="UniProtKB-KW"/>
</dbReference>
<evidence type="ECO:0000256" key="2">
    <source>
        <dbReference type="ARBA" id="ARBA00022723"/>
    </source>
</evidence>
<dbReference type="EMBL" id="FNVO01000020">
    <property type="protein sequence ID" value="SEG86811.1"/>
    <property type="molecule type" value="Genomic_DNA"/>
</dbReference>
<evidence type="ECO:0000313" key="7">
    <source>
        <dbReference type="Proteomes" id="UP000236723"/>
    </source>
</evidence>
<reference evidence="7" key="1">
    <citation type="submission" date="2016-10" db="EMBL/GenBank/DDBJ databases">
        <authorList>
            <person name="Varghese N."/>
            <person name="Submissions S."/>
        </authorList>
    </citation>
    <scope>NUCLEOTIDE SEQUENCE [LARGE SCALE GENOMIC DNA]</scope>
    <source>
        <strain evidence="7">DSM 43163</strain>
    </source>
</reference>
<comment type="similarity">
    <text evidence="1">Belongs to the metallo-beta-lactamase superfamily.</text>
</comment>
<keyword evidence="2" id="KW-0479">Metal-binding</keyword>
<evidence type="ECO:0000256" key="3">
    <source>
        <dbReference type="ARBA" id="ARBA00022801"/>
    </source>
</evidence>
<dbReference type="InterPro" id="IPR036866">
    <property type="entry name" value="RibonucZ/Hydroxyglut_hydro"/>
</dbReference>